<dbReference type="Gramene" id="Pp3c12_12829V3.1">
    <property type="protein sequence ID" value="PAC:32973971.CDS.1"/>
    <property type="gene ID" value="Pp3c12_12829"/>
</dbReference>
<reference evidence="2 4" key="2">
    <citation type="journal article" date="2018" name="Plant J.">
        <title>The Physcomitrella patens chromosome-scale assembly reveals moss genome structure and evolution.</title>
        <authorList>
            <person name="Lang D."/>
            <person name="Ullrich K.K."/>
            <person name="Murat F."/>
            <person name="Fuchs J."/>
            <person name="Jenkins J."/>
            <person name="Haas F.B."/>
            <person name="Piednoel M."/>
            <person name="Gundlach H."/>
            <person name="Van Bel M."/>
            <person name="Meyberg R."/>
            <person name="Vives C."/>
            <person name="Morata J."/>
            <person name="Symeonidi A."/>
            <person name="Hiss M."/>
            <person name="Muchero W."/>
            <person name="Kamisugi Y."/>
            <person name="Saleh O."/>
            <person name="Blanc G."/>
            <person name="Decker E.L."/>
            <person name="van Gessel N."/>
            <person name="Grimwood J."/>
            <person name="Hayes R.D."/>
            <person name="Graham S.W."/>
            <person name="Gunter L.E."/>
            <person name="McDaniel S.F."/>
            <person name="Hoernstein S.N.W."/>
            <person name="Larsson A."/>
            <person name="Li F.W."/>
            <person name="Perroud P.F."/>
            <person name="Phillips J."/>
            <person name="Ranjan P."/>
            <person name="Rokshar D.S."/>
            <person name="Rothfels C.J."/>
            <person name="Schneider L."/>
            <person name="Shu S."/>
            <person name="Stevenson D.W."/>
            <person name="Thummler F."/>
            <person name="Tillich M."/>
            <person name="Villarreal Aguilar J.C."/>
            <person name="Widiez T."/>
            <person name="Wong G.K."/>
            <person name="Wymore A."/>
            <person name="Zhang Y."/>
            <person name="Zimmer A.D."/>
            <person name="Quatrano R.S."/>
            <person name="Mayer K.F.X."/>
            <person name="Goodstein D."/>
            <person name="Casacuberta J.M."/>
            <person name="Vandepoele K."/>
            <person name="Reski R."/>
            <person name="Cuming A.C."/>
            <person name="Tuskan G.A."/>
            <person name="Maumus F."/>
            <person name="Salse J."/>
            <person name="Schmutz J."/>
            <person name="Rensing S.A."/>
        </authorList>
    </citation>
    <scope>NUCLEOTIDE SEQUENCE [LARGE SCALE GENOMIC DNA]</scope>
    <source>
        <strain evidence="3 4">cv. Gransden 2004</strain>
    </source>
</reference>
<sequence length="75" mass="7933">MRARLVEDMTARRRKGRDSDGALAANGATGRVSSARSVCSCWDCIGTKLDSKGSTTWTVADPKVGMSRTKEGPSA</sequence>
<gene>
    <name evidence="2" type="ORF">PHYPA_016196</name>
</gene>
<accession>A0A2K1JQK1</accession>
<reference evidence="3" key="3">
    <citation type="submission" date="2020-12" db="UniProtKB">
        <authorList>
            <consortium name="EnsemblPlants"/>
        </authorList>
    </citation>
    <scope>IDENTIFICATION</scope>
</reference>
<name>A0A2K1JQK1_PHYPA</name>
<dbReference type="EMBL" id="ABEU02000012">
    <property type="protein sequence ID" value="PNR43813.1"/>
    <property type="molecule type" value="Genomic_DNA"/>
</dbReference>
<reference evidence="2 4" key="1">
    <citation type="journal article" date="2008" name="Science">
        <title>The Physcomitrella genome reveals evolutionary insights into the conquest of land by plants.</title>
        <authorList>
            <person name="Rensing S."/>
            <person name="Lang D."/>
            <person name="Zimmer A."/>
            <person name="Terry A."/>
            <person name="Salamov A."/>
            <person name="Shapiro H."/>
            <person name="Nishiyama T."/>
            <person name="Perroud P.-F."/>
            <person name="Lindquist E."/>
            <person name="Kamisugi Y."/>
            <person name="Tanahashi T."/>
            <person name="Sakakibara K."/>
            <person name="Fujita T."/>
            <person name="Oishi K."/>
            <person name="Shin-I T."/>
            <person name="Kuroki Y."/>
            <person name="Toyoda A."/>
            <person name="Suzuki Y."/>
            <person name="Hashimoto A."/>
            <person name="Yamaguchi K."/>
            <person name="Sugano A."/>
            <person name="Kohara Y."/>
            <person name="Fujiyama A."/>
            <person name="Anterola A."/>
            <person name="Aoki S."/>
            <person name="Ashton N."/>
            <person name="Barbazuk W.B."/>
            <person name="Barker E."/>
            <person name="Bennetzen J."/>
            <person name="Bezanilla M."/>
            <person name="Blankenship R."/>
            <person name="Cho S.H."/>
            <person name="Dutcher S."/>
            <person name="Estelle M."/>
            <person name="Fawcett J.A."/>
            <person name="Gundlach H."/>
            <person name="Hanada K."/>
            <person name="Heyl A."/>
            <person name="Hicks K.A."/>
            <person name="Hugh J."/>
            <person name="Lohr M."/>
            <person name="Mayer K."/>
            <person name="Melkozernov A."/>
            <person name="Murata T."/>
            <person name="Nelson D."/>
            <person name="Pils B."/>
            <person name="Prigge M."/>
            <person name="Reiss B."/>
            <person name="Renner T."/>
            <person name="Rombauts S."/>
            <person name="Rushton P."/>
            <person name="Sanderfoot A."/>
            <person name="Schween G."/>
            <person name="Shiu S.-H."/>
            <person name="Stueber K."/>
            <person name="Theodoulou F.L."/>
            <person name="Tu H."/>
            <person name="Van de Peer Y."/>
            <person name="Verrier P.J."/>
            <person name="Waters E."/>
            <person name="Wood A."/>
            <person name="Yang L."/>
            <person name="Cove D."/>
            <person name="Cuming A."/>
            <person name="Hasebe M."/>
            <person name="Lucas S."/>
            <person name="Mishler D.B."/>
            <person name="Reski R."/>
            <person name="Grigoriev I."/>
            <person name="Quatrano R.S."/>
            <person name="Boore J.L."/>
        </authorList>
    </citation>
    <scope>NUCLEOTIDE SEQUENCE [LARGE SCALE GENOMIC DNA]</scope>
    <source>
        <strain evidence="3 4">cv. Gransden 2004</strain>
    </source>
</reference>
<dbReference type="Proteomes" id="UP000006727">
    <property type="component" value="Chromosome 12"/>
</dbReference>
<organism evidence="2">
    <name type="scientific">Physcomitrium patens</name>
    <name type="common">Spreading-leaved earth moss</name>
    <name type="synonym">Physcomitrella patens</name>
    <dbReference type="NCBI Taxonomy" id="3218"/>
    <lineage>
        <taxon>Eukaryota</taxon>
        <taxon>Viridiplantae</taxon>
        <taxon>Streptophyta</taxon>
        <taxon>Embryophyta</taxon>
        <taxon>Bryophyta</taxon>
        <taxon>Bryophytina</taxon>
        <taxon>Bryopsida</taxon>
        <taxon>Funariidae</taxon>
        <taxon>Funariales</taxon>
        <taxon>Funariaceae</taxon>
        <taxon>Physcomitrium</taxon>
    </lineage>
</organism>
<dbReference type="EnsemblPlants" id="Pp3c12_12829V3.1">
    <property type="protein sequence ID" value="PAC:32973971.CDS.1"/>
    <property type="gene ID" value="Pp3c12_12829"/>
</dbReference>
<keyword evidence="4" id="KW-1185">Reference proteome</keyword>
<evidence type="ECO:0000256" key="1">
    <source>
        <dbReference type="SAM" id="MobiDB-lite"/>
    </source>
</evidence>
<evidence type="ECO:0000313" key="2">
    <source>
        <dbReference type="EMBL" id="PNR43813.1"/>
    </source>
</evidence>
<dbReference type="InParanoid" id="A0A2K1JQK1"/>
<feature type="compositionally biased region" description="Basic and acidic residues" evidence="1">
    <location>
        <begin position="1"/>
        <end position="11"/>
    </location>
</feature>
<evidence type="ECO:0000313" key="4">
    <source>
        <dbReference type="Proteomes" id="UP000006727"/>
    </source>
</evidence>
<dbReference type="AlphaFoldDB" id="A0A2K1JQK1"/>
<protein>
    <submittedName>
        <fullName evidence="2 3">Uncharacterized protein</fullName>
    </submittedName>
</protein>
<proteinExistence type="predicted"/>
<feature type="region of interest" description="Disordered" evidence="1">
    <location>
        <begin position="1"/>
        <end position="22"/>
    </location>
</feature>
<evidence type="ECO:0000313" key="3">
    <source>
        <dbReference type="EnsemblPlants" id="PAC:32973971.CDS.1"/>
    </source>
</evidence>